<dbReference type="EMBL" id="BOVK01000060">
    <property type="protein sequence ID" value="GIQ70797.1"/>
    <property type="molecule type" value="Genomic_DNA"/>
</dbReference>
<name>A0A8J4H6T8_9BACL</name>
<comment type="caution">
    <text evidence="1">The sequence shown here is derived from an EMBL/GenBank/DDBJ whole genome shotgun (WGS) entry which is preliminary data.</text>
</comment>
<protein>
    <submittedName>
        <fullName evidence="1">Uncharacterized protein</fullName>
    </submittedName>
</protein>
<reference evidence="1" key="1">
    <citation type="submission" date="2021-04" db="EMBL/GenBank/DDBJ databases">
        <title>Draft genome sequence of Xylanibacillus composti strain K13.</title>
        <authorList>
            <person name="Uke A."/>
            <person name="Chhe C."/>
            <person name="Baramee S."/>
            <person name="Kosugi A."/>
        </authorList>
    </citation>
    <scope>NUCLEOTIDE SEQUENCE</scope>
    <source>
        <strain evidence="1">K13</strain>
    </source>
</reference>
<organism evidence="1 2">
    <name type="scientific">Xylanibacillus composti</name>
    <dbReference type="NCBI Taxonomy" id="1572762"/>
    <lineage>
        <taxon>Bacteria</taxon>
        <taxon>Bacillati</taxon>
        <taxon>Bacillota</taxon>
        <taxon>Bacilli</taxon>
        <taxon>Bacillales</taxon>
        <taxon>Paenibacillaceae</taxon>
        <taxon>Xylanibacillus</taxon>
    </lineage>
</organism>
<accession>A0A8J4H6T8</accession>
<dbReference type="Proteomes" id="UP000677918">
    <property type="component" value="Unassembled WGS sequence"/>
</dbReference>
<dbReference type="Gene3D" id="3.90.1150.10">
    <property type="entry name" value="Aspartate Aminotransferase, domain 1"/>
    <property type="match status" value="1"/>
</dbReference>
<proteinExistence type="predicted"/>
<dbReference type="RefSeq" id="WP_213413611.1">
    <property type="nucleotide sequence ID" value="NZ_BOVK01000060.1"/>
</dbReference>
<evidence type="ECO:0000313" key="2">
    <source>
        <dbReference type="Proteomes" id="UP000677918"/>
    </source>
</evidence>
<keyword evidence="2" id="KW-1185">Reference proteome</keyword>
<sequence length="49" mass="5472">MSYDRQMCPVTLDYLSRAISIGLNQQMEEEDCEEVVQAISKVAGHLAAQ</sequence>
<dbReference type="AlphaFoldDB" id="A0A8J4H6T8"/>
<dbReference type="InterPro" id="IPR015422">
    <property type="entry name" value="PyrdxlP-dep_Trfase_small"/>
</dbReference>
<evidence type="ECO:0000313" key="1">
    <source>
        <dbReference type="EMBL" id="GIQ70797.1"/>
    </source>
</evidence>
<gene>
    <name evidence="1" type="ORF">XYCOK13_36210</name>
</gene>